<keyword evidence="1" id="KW-0732">Signal</keyword>
<evidence type="ECO:0000256" key="1">
    <source>
        <dbReference type="SAM" id="SignalP"/>
    </source>
</evidence>
<dbReference type="AlphaFoldDB" id="A0A3P3YK05"/>
<sequence>MRMMTMMMMLALATRLLGSGVVQASLSPLQTSASAQHAELAGRQGAAVWTDADANIRWVFGGRRVTPTLMELRDDLWRHNVTSRTWTWVAGGLLPSLSNYGAGGWPGSRQVACAWSIYGNATNGGGTRSAQHYMFGGFGMASTGAPGLLGDMWRFYPNNLTFSFVSGWQTTSHPGSYATIKQFSSGGAPGSRTGSSCWTTYNRYLWLSSGVGCDASTHCRTVQPQMLNDVWRYDTSTGRWAWMQGSNLFGDMVWFPRSQTSTYTAISS</sequence>
<dbReference type="SUPFAM" id="SSF117281">
    <property type="entry name" value="Kelch motif"/>
    <property type="match status" value="1"/>
</dbReference>
<evidence type="ECO:0000313" key="3">
    <source>
        <dbReference type="Proteomes" id="UP000290189"/>
    </source>
</evidence>
<name>A0A3P3YK05_PLABS</name>
<reference evidence="2 3" key="1">
    <citation type="submission" date="2018-03" db="EMBL/GenBank/DDBJ databases">
        <authorList>
            <person name="Fogelqvist J."/>
        </authorList>
    </citation>
    <scope>NUCLEOTIDE SEQUENCE [LARGE SCALE GENOMIC DNA]</scope>
</reference>
<feature type="chain" id="PRO_5018254973" evidence="1">
    <location>
        <begin position="25"/>
        <end position="268"/>
    </location>
</feature>
<dbReference type="EMBL" id="OVEO01000014">
    <property type="protein sequence ID" value="SPR00525.1"/>
    <property type="molecule type" value="Genomic_DNA"/>
</dbReference>
<evidence type="ECO:0000313" key="2">
    <source>
        <dbReference type="EMBL" id="SPR00525.1"/>
    </source>
</evidence>
<gene>
    <name evidence="2" type="ORF">PLBR_LOCUS7740</name>
</gene>
<keyword evidence="2" id="KW-0496">Mitochondrion</keyword>
<feature type="signal peptide" evidence="1">
    <location>
        <begin position="1"/>
        <end position="24"/>
    </location>
</feature>
<dbReference type="Gene3D" id="2.120.10.80">
    <property type="entry name" value="Kelch-type beta propeller"/>
    <property type="match status" value="1"/>
</dbReference>
<organism evidence="2 3">
    <name type="scientific">Plasmodiophora brassicae</name>
    <name type="common">Clubroot disease agent</name>
    <dbReference type="NCBI Taxonomy" id="37360"/>
    <lineage>
        <taxon>Eukaryota</taxon>
        <taxon>Sar</taxon>
        <taxon>Rhizaria</taxon>
        <taxon>Endomyxa</taxon>
        <taxon>Phytomyxea</taxon>
        <taxon>Plasmodiophorida</taxon>
        <taxon>Plasmodiophoridae</taxon>
        <taxon>Plasmodiophora</taxon>
    </lineage>
</organism>
<dbReference type="InterPro" id="IPR015915">
    <property type="entry name" value="Kelch-typ_b-propeller"/>
</dbReference>
<accession>A0A3P3YK05</accession>
<geneLocation type="mitochondrion" evidence="2"/>
<proteinExistence type="predicted"/>
<dbReference type="Proteomes" id="UP000290189">
    <property type="component" value="Unassembled WGS sequence"/>
</dbReference>
<protein>
    <submittedName>
        <fullName evidence="2">Uncharacterized protein</fullName>
    </submittedName>
</protein>